<reference evidence="12 13" key="1">
    <citation type="submission" date="2017-07" db="EMBL/GenBank/DDBJ databases">
        <title>Mechanisms for carbon and nitrogen cycling indicate functional differentiation within the Candidate Phyla Radiation.</title>
        <authorList>
            <person name="Danczak R.E."/>
            <person name="Johnston M.D."/>
            <person name="Kenah C."/>
            <person name="Slattery M."/>
            <person name="Wrighton K.C."/>
            <person name="Wilkins M.J."/>
        </authorList>
    </citation>
    <scope>NUCLEOTIDE SEQUENCE [LARGE SCALE GENOMIC DNA]</scope>
    <source>
        <strain evidence="12">Athens1014_28</strain>
    </source>
</reference>
<evidence type="ECO:0000313" key="13">
    <source>
        <dbReference type="Proteomes" id="UP000316495"/>
    </source>
</evidence>
<evidence type="ECO:0000256" key="8">
    <source>
        <dbReference type="ARBA" id="ARBA00023014"/>
    </source>
</evidence>
<organism evidence="12 13">
    <name type="scientific">Candidatus Berkelbacteria bacterium Athens1014_28</name>
    <dbReference type="NCBI Taxonomy" id="2017145"/>
    <lineage>
        <taxon>Bacteria</taxon>
        <taxon>Candidatus Berkelbacteria</taxon>
    </lineage>
</organism>
<dbReference type="EC" id="2.8.1.7" evidence="3"/>
<keyword evidence="6" id="KW-0663">Pyridoxal phosphate</keyword>
<dbReference type="InterPro" id="IPR015422">
    <property type="entry name" value="PyrdxlP-dep_Trfase_small"/>
</dbReference>
<evidence type="ECO:0000313" key="12">
    <source>
        <dbReference type="EMBL" id="TSC93611.1"/>
    </source>
</evidence>
<dbReference type="SUPFAM" id="SSF53383">
    <property type="entry name" value="PLP-dependent transferases"/>
    <property type="match status" value="1"/>
</dbReference>
<evidence type="ECO:0000256" key="2">
    <source>
        <dbReference type="ARBA" id="ARBA00006490"/>
    </source>
</evidence>
<gene>
    <name evidence="12" type="ORF">Athens101428_612</name>
</gene>
<name>A0A554LL67_9BACT</name>
<dbReference type="AlphaFoldDB" id="A0A554LL67"/>
<dbReference type="Pfam" id="PF00266">
    <property type="entry name" value="Aminotran_5"/>
    <property type="match status" value="2"/>
</dbReference>
<dbReference type="GO" id="GO:0051536">
    <property type="term" value="F:iron-sulfur cluster binding"/>
    <property type="evidence" value="ECO:0007669"/>
    <property type="project" value="UniProtKB-KW"/>
</dbReference>
<dbReference type="InterPro" id="IPR015421">
    <property type="entry name" value="PyrdxlP-dep_Trfase_major"/>
</dbReference>
<evidence type="ECO:0000256" key="3">
    <source>
        <dbReference type="ARBA" id="ARBA00012239"/>
    </source>
</evidence>
<keyword evidence="5" id="KW-0479">Metal-binding</keyword>
<feature type="domain" description="Aminotransferase class V" evidence="11">
    <location>
        <begin position="4"/>
        <end position="185"/>
    </location>
</feature>
<proteinExistence type="inferred from homology"/>
<dbReference type="PANTHER" id="PTHR11601">
    <property type="entry name" value="CYSTEINE DESULFURYLASE FAMILY MEMBER"/>
    <property type="match status" value="1"/>
</dbReference>
<accession>A0A554LL67</accession>
<dbReference type="InterPro" id="IPR000192">
    <property type="entry name" value="Aminotrans_V_dom"/>
</dbReference>
<evidence type="ECO:0000256" key="7">
    <source>
        <dbReference type="ARBA" id="ARBA00023004"/>
    </source>
</evidence>
<dbReference type="GO" id="GO:0031071">
    <property type="term" value="F:cysteine desulfurase activity"/>
    <property type="evidence" value="ECO:0007669"/>
    <property type="project" value="UniProtKB-EC"/>
</dbReference>
<dbReference type="PROSITE" id="PS00595">
    <property type="entry name" value="AA_TRANSFER_CLASS_5"/>
    <property type="match status" value="1"/>
</dbReference>
<comment type="caution">
    <text evidence="12">The sequence shown here is derived from an EMBL/GenBank/DDBJ whole genome shotgun (WGS) entry which is preliminary data.</text>
</comment>
<protein>
    <recommendedName>
        <fullName evidence="3">cysteine desulfurase</fullName>
        <ecNumber evidence="3">2.8.1.7</ecNumber>
    </recommendedName>
</protein>
<feature type="non-terminal residue" evidence="12">
    <location>
        <position position="429"/>
    </location>
</feature>
<evidence type="ECO:0000256" key="5">
    <source>
        <dbReference type="ARBA" id="ARBA00022723"/>
    </source>
</evidence>
<comment type="catalytic activity">
    <reaction evidence="9">
        <text>(sulfur carrier)-H + L-cysteine = (sulfur carrier)-SH + L-alanine</text>
        <dbReference type="Rhea" id="RHEA:43892"/>
        <dbReference type="Rhea" id="RHEA-COMP:14737"/>
        <dbReference type="Rhea" id="RHEA-COMP:14739"/>
        <dbReference type="ChEBI" id="CHEBI:29917"/>
        <dbReference type="ChEBI" id="CHEBI:35235"/>
        <dbReference type="ChEBI" id="CHEBI:57972"/>
        <dbReference type="ChEBI" id="CHEBI:64428"/>
        <dbReference type="EC" id="2.8.1.7"/>
    </reaction>
</comment>
<dbReference type="Proteomes" id="UP000316495">
    <property type="component" value="Unassembled WGS sequence"/>
</dbReference>
<keyword evidence="8" id="KW-0411">Iron-sulfur</keyword>
<evidence type="ECO:0000259" key="11">
    <source>
        <dbReference type="Pfam" id="PF00266"/>
    </source>
</evidence>
<dbReference type="Gene3D" id="3.40.640.10">
    <property type="entry name" value="Type I PLP-dependent aspartate aminotransferase-like (Major domain)"/>
    <property type="match status" value="2"/>
</dbReference>
<evidence type="ECO:0000256" key="4">
    <source>
        <dbReference type="ARBA" id="ARBA00022679"/>
    </source>
</evidence>
<dbReference type="EMBL" id="VMGN01000037">
    <property type="protein sequence ID" value="TSC93611.1"/>
    <property type="molecule type" value="Genomic_DNA"/>
</dbReference>
<dbReference type="Gene3D" id="3.90.1150.10">
    <property type="entry name" value="Aspartate Aminotransferase, domain 1"/>
    <property type="match status" value="2"/>
</dbReference>
<feature type="domain" description="Aminotransferase class V" evidence="11">
    <location>
        <begin position="216"/>
        <end position="429"/>
    </location>
</feature>
<evidence type="ECO:0000256" key="9">
    <source>
        <dbReference type="ARBA" id="ARBA00050776"/>
    </source>
</evidence>
<dbReference type="InterPro" id="IPR020578">
    <property type="entry name" value="Aminotrans_V_PyrdxlP_BS"/>
</dbReference>
<evidence type="ECO:0000256" key="1">
    <source>
        <dbReference type="ARBA" id="ARBA00001933"/>
    </source>
</evidence>
<evidence type="ECO:0000256" key="10">
    <source>
        <dbReference type="RuleBase" id="RU004504"/>
    </source>
</evidence>
<dbReference type="PANTHER" id="PTHR11601:SF34">
    <property type="entry name" value="CYSTEINE DESULFURASE"/>
    <property type="match status" value="1"/>
</dbReference>
<keyword evidence="7" id="KW-0408">Iron</keyword>
<evidence type="ECO:0000256" key="6">
    <source>
        <dbReference type="ARBA" id="ARBA00022898"/>
    </source>
</evidence>
<dbReference type="InterPro" id="IPR016454">
    <property type="entry name" value="Cysteine_dSase"/>
</dbReference>
<dbReference type="PIRSF" id="PIRSF005572">
    <property type="entry name" value="NifS"/>
    <property type="match status" value="1"/>
</dbReference>
<keyword evidence="4" id="KW-0808">Transferase</keyword>
<comment type="similarity">
    <text evidence="2">Belongs to the class-V pyridoxal-phosphate-dependent aminotransferase family. NifS/IscS subfamily.</text>
</comment>
<comment type="cofactor">
    <cofactor evidence="1 10">
        <name>pyridoxal 5'-phosphate</name>
        <dbReference type="ChEBI" id="CHEBI:597326"/>
    </cofactor>
</comment>
<dbReference type="Gene3D" id="1.10.260.50">
    <property type="match status" value="2"/>
</dbReference>
<sequence>MKRIYLDHSATTPVDPKVIVAMLSYFSDKFGNASSVHFFGQEARVAIDNAREKIANFLGCKTTEIIFTSGGSEANNLAVRGFIEALTPYEITNLAKLRNYESFKPHIITSAFEHHAVLEVVKELENEGKIEATYISPNKEGLISVDDVEKAIRSNTVLVSIMYVNNEIGTVQPIRLIGQMIEKVNGKRLIENRNLYGKMKVESGKNSNSQFPISKQISNFQQPISRVYFHTDAVQAAEYFKMNVDFLHVDLLTMSAHKIYGPKGIGLLYVRKGTPITHQIVGGGQEYKMRAGTENVAGIVGFGKAVDIIQKSEIRNPKFETNSKSQIQKLQTKLIDGILKNIPNSFLNGSREFRSPSNVNISFINAEGESILLNLDMEGIAASTGSACTSGSLSPSHVLLSMGLKPEQCHGSIRFTLGKNTTETEIDRV</sequence>
<dbReference type="InterPro" id="IPR015424">
    <property type="entry name" value="PyrdxlP-dep_Trfase"/>
</dbReference>
<dbReference type="GO" id="GO:0046872">
    <property type="term" value="F:metal ion binding"/>
    <property type="evidence" value="ECO:0007669"/>
    <property type="project" value="UniProtKB-KW"/>
</dbReference>